<evidence type="ECO:0000313" key="3">
    <source>
        <dbReference type="EMBL" id="TFB71972.1"/>
    </source>
</evidence>
<evidence type="ECO:0000256" key="1">
    <source>
        <dbReference type="SAM" id="Phobius"/>
    </source>
</evidence>
<dbReference type="AlphaFoldDB" id="A0A4R8UWS5"/>
<dbReference type="InterPro" id="IPR036188">
    <property type="entry name" value="FAD/NAD-bd_sf"/>
</dbReference>
<dbReference type="RefSeq" id="WP_092341725.1">
    <property type="nucleotide sequence ID" value="NZ_FNIB01000012.1"/>
</dbReference>
<gene>
    <name evidence="3" type="ORF">E3O21_19230</name>
    <name evidence="2" type="ORF">SAMN05216368_11292</name>
</gene>
<reference evidence="3 5" key="2">
    <citation type="submission" date="2019-03" db="EMBL/GenBank/DDBJ databases">
        <title>Genomics of glacier-inhabiting Cryobacterium strains.</title>
        <authorList>
            <person name="Liu Q."/>
            <person name="Xin Y.-H."/>
        </authorList>
    </citation>
    <scope>NUCLEOTIDE SEQUENCE [LARGE SCALE GENOMIC DNA]</scope>
    <source>
        <strain evidence="3 5">Hh8</strain>
    </source>
</reference>
<dbReference type="EMBL" id="SOFD01000044">
    <property type="protein sequence ID" value="TFB71972.1"/>
    <property type="molecule type" value="Genomic_DNA"/>
</dbReference>
<evidence type="ECO:0000313" key="5">
    <source>
        <dbReference type="Proteomes" id="UP000298252"/>
    </source>
</evidence>
<feature type="transmembrane region" description="Helical" evidence="1">
    <location>
        <begin position="20"/>
        <end position="43"/>
    </location>
</feature>
<dbReference type="Gene3D" id="3.50.50.60">
    <property type="entry name" value="FAD/NAD(P)-binding domain"/>
    <property type="match status" value="1"/>
</dbReference>
<dbReference type="Proteomes" id="UP000298252">
    <property type="component" value="Unassembled WGS sequence"/>
</dbReference>
<dbReference type="EMBL" id="FNIB01000012">
    <property type="protein sequence ID" value="SDO21571.1"/>
    <property type="molecule type" value="Genomic_DNA"/>
</dbReference>
<proteinExistence type="predicted"/>
<evidence type="ECO:0000313" key="4">
    <source>
        <dbReference type="Proteomes" id="UP000199639"/>
    </source>
</evidence>
<keyword evidence="1" id="KW-0472">Membrane</keyword>
<keyword evidence="1" id="KW-0812">Transmembrane</keyword>
<dbReference type="Proteomes" id="UP000199639">
    <property type="component" value="Unassembled WGS sequence"/>
</dbReference>
<sequence>MTDTLQADVVVVGGGPAGLAAAIYGIRIVSGVATGVSGVSAFLRCFRPHGRPSLVSLMER</sequence>
<accession>A0A4R8UWS5</accession>
<protein>
    <recommendedName>
        <fullName evidence="6">Thioredoxin reductase (NADPH)</fullName>
    </recommendedName>
</protein>
<reference evidence="2 4" key="1">
    <citation type="submission" date="2016-10" db="EMBL/GenBank/DDBJ databases">
        <authorList>
            <person name="Varghese N."/>
            <person name="Submissions S."/>
        </authorList>
    </citation>
    <scope>NUCLEOTIDE SEQUENCE [LARGE SCALE GENOMIC DNA]</scope>
    <source>
        <strain evidence="2 4">CGMCC 1.11215</strain>
    </source>
</reference>
<name>A0A4R8UWS5_9MICO</name>
<evidence type="ECO:0008006" key="6">
    <source>
        <dbReference type="Google" id="ProtNLM"/>
    </source>
</evidence>
<dbReference type="STRING" id="1424659.SAMN05216368_11292"/>
<organism evidence="2 4">
    <name type="scientific">Cryobacterium flavum</name>
    <dbReference type="NCBI Taxonomy" id="1424659"/>
    <lineage>
        <taxon>Bacteria</taxon>
        <taxon>Bacillati</taxon>
        <taxon>Actinomycetota</taxon>
        <taxon>Actinomycetes</taxon>
        <taxon>Micrococcales</taxon>
        <taxon>Microbacteriaceae</taxon>
        <taxon>Cryobacterium</taxon>
    </lineage>
</organism>
<dbReference type="SUPFAM" id="SSF51905">
    <property type="entry name" value="FAD/NAD(P)-binding domain"/>
    <property type="match status" value="1"/>
</dbReference>
<evidence type="ECO:0000313" key="2">
    <source>
        <dbReference type="EMBL" id="SDO21571.1"/>
    </source>
</evidence>
<keyword evidence="5" id="KW-1185">Reference proteome</keyword>
<keyword evidence="1" id="KW-1133">Transmembrane helix</keyword>